<gene>
    <name evidence="2" type="ORF">JOC77_001176</name>
</gene>
<proteinExistence type="predicted"/>
<reference evidence="2 3" key="1">
    <citation type="submission" date="2021-01" db="EMBL/GenBank/DDBJ databases">
        <title>Genomic Encyclopedia of Type Strains, Phase IV (KMG-IV): sequencing the most valuable type-strain genomes for metagenomic binning, comparative biology and taxonomic classification.</title>
        <authorList>
            <person name="Goeker M."/>
        </authorList>
    </citation>
    <scope>NUCLEOTIDE SEQUENCE [LARGE SCALE GENOMIC DNA]</scope>
    <source>
        <strain evidence="2 3">DSM 105482</strain>
    </source>
</reference>
<organism evidence="2 3">
    <name type="scientific">Peribacillus deserti</name>
    <dbReference type="NCBI Taxonomy" id="673318"/>
    <lineage>
        <taxon>Bacteria</taxon>
        <taxon>Bacillati</taxon>
        <taxon>Bacillota</taxon>
        <taxon>Bacilli</taxon>
        <taxon>Bacillales</taxon>
        <taxon>Bacillaceae</taxon>
        <taxon>Peribacillus</taxon>
    </lineage>
</organism>
<evidence type="ECO:0000256" key="1">
    <source>
        <dbReference type="SAM" id="Phobius"/>
    </source>
</evidence>
<feature type="transmembrane region" description="Helical" evidence="1">
    <location>
        <begin position="48"/>
        <end position="75"/>
    </location>
</feature>
<feature type="transmembrane region" description="Helical" evidence="1">
    <location>
        <begin position="141"/>
        <end position="158"/>
    </location>
</feature>
<accession>A0ABS2QG23</accession>
<feature type="transmembrane region" description="Helical" evidence="1">
    <location>
        <begin position="113"/>
        <end position="135"/>
    </location>
</feature>
<sequence>MNLEAKQMIRWGMPGWLFISVMFTYFTIDDKKAFIRFLKEWDISLLGLTALLIGFGFILGYVIHQVSLLFGFVIWNKWENYFRNEFKMDHIIINKPCGPEIQRIYSYRSGQVYALRALTTSFILSCMTLILLFYFHSWSTGSIVLFLINAVLLVISFVNQRYFRKNLEYFMTRTLIENNRV</sequence>
<keyword evidence="3" id="KW-1185">Reference proteome</keyword>
<dbReference type="Proteomes" id="UP000823486">
    <property type="component" value="Unassembled WGS sequence"/>
</dbReference>
<keyword evidence="1" id="KW-1133">Transmembrane helix</keyword>
<keyword evidence="1" id="KW-0472">Membrane</keyword>
<feature type="transmembrane region" description="Helical" evidence="1">
    <location>
        <begin position="12"/>
        <end position="28"/>
    </location>
</feature>
<keyword evidence="1" id="KW-0812">Transmembrane</keyword>
<name>A0ABS2QG23_9BACI</name>
<comment type="caution">
    <text evidence="2">The sequence shown here is derived from an EMBL/GenBank/DDBJ whole genome shotgun (WGS) entry which is preliminary data.</text>
</comment>
<dbReference type="EMBL" id="JAFBFI010000003">
    <property type="protein sequence ID" value="MBM7691769.1"/>
    <property type="molecule type" value="Genomic_DNA"/>
</dbReference>
<evidence type="ECO:0000313" key="3">
    <source>
        <dbReference type="Proteomes" id="UP000823486"/>
    </source>
</evidence>
<dbReference type="RefSeq" id="WP_204539897.1">
    <property type="nucleotide sequence ID" value="NZ_JAFBFI010000003.1"/>
</dbReference>
<evidence type="ECO:0000313" key="2">
    <source>
        <dbReference type="EMBL" id="MBM7691769.1"/>
    </source>
</evidence>
<protein>
    <submittedName>
        <fullName evidence="2">Phosphoglycerol transferase MdoB-like AlkP superfamily enzyme</fullName>
    </submittedName>
</protein>